<organism evidence="7 11">
    <name type="scientific">Parabacteroides distasonis</name>
    <dbReference type="NCBI Taxonomy" id="823"/>
    <lineage>
        <taxon>Bacteria</taxon>
        <taxon>Pseudomonadati</taxon>
        <taxon>Bacteroidota</taxon>
        <taxon>Bacteroidia</taxon>
        <taxon>Bacteroidales</taxon>
        <taxon>Tannerellaceae</taxon>
        <taxon>Parabacteroides</taxon>
    </lineage>
</organism>
<keyword evidence="4" id="KW-0472">Membrane</keyword>
<dbReference type="AlphaFoldDB" id="A0A174F1L7"/>
<keyword evidence="2" id="KW-0238">DNA-binding</keyword>
<name>A0A174F1L7_PARDI</name>
<reference evidence="8" key="2">
    <citation type="submission" date="2021-10" db="EMBL/GenBank/DDBJ databases">
        <title>Collection of gut derived symbiotic bacterial strains cultured from healthy donors.</title>
        <authorList>
            <person name="Lin H."/>
            <person name="Littmann E."/>
            <person name="Kohout C."/>
            <person name="Pamer E.G."/>
        </authorList>
    </citation>
    <scope>NUCLEOTIDE SEQUENCE</scope>
    <source>
        <strain evidence="8">DFI.2.94</strain>
    </source>
</reference>
<evidence type="ECO:0000313" key="7">
    <source>
        <dbReference type="EMBL" id="CUO42669.1"/>
    </source>
</evidence>
<sequence length="534" mass="61852">MKTSILYIFLLSVLYACDSHSLLPPKQQLDQQIAQLNDYSLLSGPLNDQLCEEIETHAQEIGNDSLLLATRQIIYTRYCRLQDTAHARMLLDRMKPYAIRIKDKHLLMNHLRMAFLHAQIRQPAECERWINEARKYAYINPQNWYITAASACLECGLYPQALIYADSALVNLKYKVISSPHLVKAIALSRTGKTAEAEEWTQRCITDIRHFQAKHQIHTISYLQYQLFMEYAVSLRKHGKNKEALSVLEELDRVSFNNVATPLLRNKDNIEEYKVRVARMLSECHYATGNQSEAIQQANRADSLQSHYAQEQMNIRRKMISESLQNELLSTRLKSQKAEAEQARLIQYILTGVIILLMAILTGGYLWWRNHRRRLRQLFDLLISHHAAWLLIHDPLPLISRPQIKLPDHSEANTEVTTKADNLLYQRILSVMKEQKPFLNPNLDLVTLSRLVGTNRTQLSTTLNRQTGMNFSRWLAEYRVHHLLSLVALRPDSDITALASESGFTSRTSFFRQFRQVTGLTPNQYRNVRKETGK</sequence>
<dbReference type="EMBL" id="CYYK01000007">
    <property type="protein sequence ID" value="CUO42669.1"/>
    <property type="molecule type" value="Genomic_DNA"/>
</dbReference>
<dbReference type="PROSITE" id="PS00041">
    <property type="entry name" value="HTH_ARAC_FAMILY_1"/>
    <property type="match status" value="1"/>
</dbReference>
<dbReference type="PANTHER" id="PTHR43280">
    <property type="entry name" value="ARAC-FAMILY TRANSCRIPTIONAL REGULATOR"/>
    <property type="match status" value="1"/>
</dbReference>
<reference evidence="10" key="4">
    <citation type="submission" date="2023-03" db="EMBL/GenBank/DDBJ databases">
        <title>Parabacteroides distasonis, a bacteria resistant against UC.</title>
        <authorList>
            <person name="Dai W."/>
        </authorList>
    </citation>
    <scope>NUCLEOTIDE SEQUENCE</scope>
    <source>
        <strain evidence="10">F1-28</strain>
    </source>
</reference>
<dbReference type="EMBL" id="JAQMPJ010000001">
    <property type="protein sequence ID" value="MDB9003556.1"/>
    <property type="molecule type" value="Genomic_DNA"/>
</dbReference>
<evidence type="ECO:0000313" key="6">
    <source>
        <dbReference type="EMBL" id="CUM78480.1"/>
    </source>
</evidence>
<dbReference type="GO" id="GO:0003700">
    <property type="term" value="F:DNA-binding transcription factor activity"/>
    <property type="evidence" value="ECO:0007669"/>
    <property type="project" value="InterPro"/>
</dbReference>
<dbReference type="RefSeq" id="WP_005862185.1">
    <property type="nucleotide sequence ID" value="NZ_BAABYH010000001.1"/>
</dbReference>
<dbReference type="PROSITE" id="PS01124">
    <property type="entry name" value="HTH_ARAC_FAMILY_2"/>
    <property type="match status" value="1"/>
</dbReference>
<dbReference type="EMBL" id="CP120353">
    <property type="protein sequence ID" value="WET65595.1"/>
    <property type="molecule type" value="Genomic_DNA"/>
</dbReference>
<dbReference type="Gene3D" id="1.10.10.60">
    <property type="entry name" value="Homeodomain-like"/>
    <property type="match status" value="1"/>
</dbReference>
<dbReference type="EMBL" id="JAJCNI010000001">
    <property type="protein sequence ID" value="MCB6516382.1"/>
    <property type="molecule type" value="Genomic_DNA"/>
</dbReference>
<protein>
    <submittedName>
        <fullName evidence="8">Helix-turn-helix domain-containing protein</fullName>
    </submittedName>
    <submittedName>
        <fullName evidence="7">Transcriptional activator FtrA</fullName>
    </submittedName>
</protein>
<feature type="domain" description="HTH araC/xylS-type" evidence="5">
    <location>
        <begin position="426"/>
        <end position="528"/>
    </location>
</feature>
<dbReference type="SMART" id="SM00342">
    <property type="entry name" value="HTH_ARAC"/>
    <property type="match status" value="1"/>
</dbReference>
<dbReference type="SUPFAM" id="SSF46689">
    <property type="entry name" value="Homeodomain-like"/>
    <property type="match status" value="1"/>
</dbReference>
<dbReference type="PANTHER" id="PTHR43280:SF29">
    <property type="entry name" value="ARAC-FAMILY TRANSCRIPTIONAL REGULATOR"/>
    <property type="match status" value="1"/>
</dbReference>
<dbReference type="InterPro" id="IPR018060">
    <property type="entry name" value="HTH_AraC"/>
</dbReference>
<dbReference type="InterPro" id="IPR011990">
    <property type="entry name" value="TPR-like_helical_dom_sf"/>
</dbReference>
<proteinExistence type="predicted"/>
<evidence type="ECO:0000259" key="5">
    <source>
        <dbReference type="PROSITE" id="PS01124"/>
    </source>
</evidence>
<dbReference type="GO" id="GO:0043565">
    <property type="term" value="F:sequence-specific DNA binding"/>
    <property type="evidence" value="ECO:0007669"/>
    <property type="project" value="InterPro"/>
</dbReference>
<evidence type="ECO:0000256" key="3">
    <source>
        <dbReference type="ARBA" id="ARBA00023163"/>
    </source>
</evidence>
<evidence type="ECO:0000256" key="2">
    <source>
        <dbReference type="ARBA" id="ARBA00023125"/>
    </source>
</evidence>
<dbReference type="Gene3D" id="1.25.40.10">
    <property type="entry name" value="Tetratricopeptide repeat domain"/>
    <property type="match status" value="1"/>
</dbReference>
<dbReference type="PROSITE" id="PS51257">
    <property type="entry name" value="PROKAR_LIPOPROTEIN"/>
    <property type="match status" value="1"/>
</dbReference>
<dbReference type="EMBL" id="CYXP01000001">
    <property type="protein sequence ID" value="CUM78480.1"/>
    <property type="molecule type" value="Genomic_DNA"/>
</dbReference>
<reference evidence="11 12" key="1">
    <citation type="submission" date="2015-09" db="EMBL/GenBank/DDBJ databases">
        <authorList>
            <consortium name="Pathogen Informatics"/>
        </authorList>
    </citation>
    <scope>NUCLEOTIDE SEQUENCE [LARGE SCALE GENOMIC DNA]</scope>
    <source>
        <strain evidence="7 11">2789STDY5608822</strain>
        <strain evidence="6 12">2789STDY5608872</strain>
    </source>
</reference>
<feature type="transmembrane region" description="Helical" evidence="4">
    <location>
        <begin position="345"/>
        <end position="368"/>
    </location>
</feature>
<dbReference type="Proteomes" id="UP001210126">
    <property type="component" value="Unassembled WGS sequence"/>
</dbReference>
<keyword evidence="4" id="KW-0812">Transmembrane</keyword>
<evidence type="ECO:0000313" key="12">
    <source>
        <dbReference type="Proteomes" id="UP000095591"/>
    </source>
</evidence>
<evidence type="ECO:0000256" key="4">
    <source>
        <dbReference type="SAM" id="Phobius"/>
    </source>
</evidence>
<evidence type="ECO:0000313" key="8">
    <source>
        <dbReference type="EMBL" id="MCB6516382.1"/>
    </source>
</evidence>
<keyword evidence="4" id="KW-1133">Transmembrane helix</keyword>
<evidence type="ECO:0000313" key="9">
    <source>
        <dbReference type="EMBL" id="MDB9003556.1"/>
    </source>
</evidence>
<dbReference type="Proteomes" id="UP001221009">
    <property type="component" value="Chromosome"/>
</dbReference>
<dbReference type="Proteomes" id="UP001198806">
    <property type="component" value="Unassembled WGS sequence"/>
</dbReference>
<accession>A0A174F1L7</accession>
<evidence type="ECO:0000256" key="1">
    <source>
        <dbReference type="ARBA" id="ARBA00023015"/>
    </source>
</evidence>
<keyword evidence="3" id="KW-0804">Transcription</keyword>
<evidence type="ECO:0000313" key="10">
    <source>
        <dbReference type="EMBL" id="WET65595.1"/>
    </source>
</evidence>
<dbReference type="InterPro" id="IPR018062">
    <property type="entry name" value="HTH_AraC-typ_CS"/>
</dbReference>
<reference evidence="9" key="3">
    <citation type="submission" date="2023-01" db="EMBL/GenBank/DDBJ databases">
        <title>Human gut microbiome strain richness.</title>
        <authorList>
            <person name="Chen-Liaw A."/>
        </authorList>
    </citation>
    <scope>NUCLEOTIDE SEQUENCE</scope>
    <source>
        <strain evidence="9">RTP21484st1_E5_RTP21484_190118</strain>
    </source>
</reference>
<dbReference type="Pfam" id="PF12833">
    <property type="entry name" value="HTH_18"/>
    <property type="match status" value="1"/>
</dbReference>
<dbReference type="SUPFAM" id="SSF48452">
    <property type="entry name" value="TPR-like"/>
    <property type="match status" value="1"/>
</dbReference>
<dbReference type="Proteomes" id="UP000095591">
    <property type="component" value="Unassembled WGS sequence"/>
</dbReference>
<evidence type="ECO:0000313" key="11">
    <source>
        <dbReference type="Proteomes" id="UP000095455"/>
    </source>
</evidence>
<dbReference type="InterPro" id="IPR009057">
    <property type="entry name" value="Homeodomain-like_sf"/>
</dbReference>
<gene>
    <name evidence="7" type="ORF">ERS852380_02275</name>
    <name evidence="6" type="ORF">ERS852429_00558</name>
    <name evidence="8" type="ORF">LI194_01035</name>
    <name evidence="10" type="ORF">P2T59_06305</name>
    <name evidence="9" type="ORF">PN599_00885</name>
</gene>
<dbReference type="Proteomes" id="UP000095455">
    <property type="component" value="Unassembled WGS sequence"/>
</dbReference>
<keyword evidence="1" id="KW-0805">Transcription regulation</keyword>